<organism evidence="2 3">
    <name type="scientific">Strigomonas culicis</name>
    <dbReference type="NCBI Taxonomy" id="28005"/>
    <lineage>
        <taxon>Eukaryota</taxon>
        <taxon>Discoba</taxon>
        <taxon>Euglenozoa</taxon>
        <taxon>Kinetoplastea</taxon>
        <taxon>Metakinetoplastina</taxon>
        <taxon>Trypanosomatida</taxon>
        <taxon>Trypanosomatidae</taxon>
        <taxon>Strigomonadinae</taxon>
        <taxon>Strigomonas</taxon>
    </lineage>
</organism>
<name>S9UXL4_9TRYP</name>
<evidence type="ECO:0000313" key="3">
    <source>
        <dbReference type="Proteomes" id="UP000015354"/>
    </source>
</evidence>
<dbReference type="Proteomes" id="UP000015354">
    <property type="component" value="Unassembled WGS sequence"/>
</dbReference>
<keyword evidence="3" id="KW-1185">Reference proteome</keyword>
<comment type="caution">
    <text evidence="2">The sequence shown here is derived from an EMBL/GenBank/DDBJ whole genome shotgun (WGS) entry which is preliminary data.</text>
</comment>
<reference evidence="2 3" key="1">
    <citation type="journal article" date="2013" name="PLoS ONE">
        <title>Predicting the Proteins of Angomonas deanei, Strigomonas culicis and Their Respective Endosymbionts Reveals New Aspects of the Trypanosomatidae Family.</title>
        <authorList>
            <person name="Motta M.C."/>
            <person name="Martins A.C."/>
            <person name="de Souza S.S."/>
            <person name="Catta-Preta C.M."/>
            <person name="Silva R."/>
            <person name="Klein C.C."/>
            <person name="de Almeida L.G."/>
            <person name="de Lima Cunha O."/>
            <person name="Ciapina L.P."/>
            <person name="Brocchi M."/>
            <person name="Colabardini A.C."/>
            <person name="de Araujo Lima B."/>
            <person name="Machado C.R."/>
            <person name="de Almeida Soares C.M."/>
            <person name="Probst C.M."/>
            <person name="de Menezes C.B."/>
            <person name="Thompson C.E."/>
            <person name="Bartholomeu D.C."/>
            <person name="Gradia D.F."/>
            <person name="Pavoni D.P."/>
            <person name="Grisard E.C."/>
            <person name="Fantinatti-Garboggini F."/>
            <person name="Marchini F.K."/>
            <person name="Rodrigues-Luiz G.F."/>
            <person name="Wagner G."/>
            <person name="Goldman G.H."/>
            <person name="Fietto J.L."/>
            <person name="Elias M.C."/>
            <person name="Goldman M.H."/>
            <person name="Sagot M.F."/>
            <person name="Pereira M."/>
            <person name="Stoco P.H."/>
            <person name="de Mendonca-Neto R.P."/>
            <person name="Teixeira S.M."/>
            <person name="Maciel T.E."/>
            <person name="de Oliveira Mendes T.A."/>
            <person name="Urmenyi T.P."/>
            <person name="de Souza W."/>
            <person name="Schenkman S."/>
            <person name="de Vasconcelos A.T."/>
        </authorList>
    </citation>
    <scope>NUCLEOTIDE SEQUENCE [LARGE SCALE GENOMIC DNA]</scope>
</reference>
<feature type="compositionally biased region" description="Low complexity" evidence="1">
    <location>
        <begin position="22"/>
        <end position="31"/>
    </location>
</feature>
<gene>
    <name evidence="2" type="ORF">STCU_12166</name>
</gene>
<accession>S9UXL4</accession>
<evidence type="ECO:0000256" key="1">
    <source>
        <dbReference type="SAM" id="MobiDB-lite"/>
    </source>
</evidence>
<dbReference type="EMBL" id="ATMH01012290">
    <property type="protein sequence ID" value="EPY15280.1"/>
    <property type="molecule type" value="Genomic_DNA"/>
</dbReference>
<sequence>MQRLPVGSRAARRAMDDDDVESSTASGSQSSPAKPLSATVNTSDIRLFELNFNVIQRIGEGAGGALCSVSSTTSRR</sequence>
<proteinExistence type="predicted"/>
<feature type="region of interest" description="Disordered" evidence="1">
    <location>
        <begin position="1"/>
        <end position="38"/>
    </location>
</feature>
<protein>
    <submittedName>
        <fullName evidence="2">Uncharacterized protein</fullName>
    </submittedName>
</protein>
<evidence type="ECO:0000313" key="2">
    <source>
        <dbReference type="EMBL" id="EPY15280.1"/>
    </source>
</evidence>
<dbReference type="AlphaFoldDB" id="S9UXL4"/>